<feature type="region of interest" description="Disordered" evidence="2">
    <location>
        <begin position="1"/>
        <end position="25"/>
    </location>
</feature>
<protein>
    <submittedName>
        <fullName evidence="3">Uncharacterized protein</fullName>
    </submittedName>
</protein>
<gene>
    <name evidence="3" type="ORF">CC1G_08480</name>
</gene>
<name>A8NM34_COPC7</name>
<sequence>MAGTRGDWACSSGSSSRTKDDDGDNGYCSNGTVNRLFGHAMHQYVNLEDSVKDLQQRSTLTRKDVDFIEKDVNRHEKRLIRIEEDLPDLRTEGQRIERKIEEETKRLVDENGQLKEKLEGGFERLKELEERMKERVGQLEERVEEMSDRLEEVEVKGMLLEDRQADVEKAYKRDNRARLLILVVITALVVLCC</sequence>
<organism evidence="3 4">
    <name type="scientific">Coprinopsis cinerea (strain Okayama-7 / 130 / ATCC MYA-4618 / FGSC 9003)</name>
    <name type="common">Inky cap fungus</name>
    <name type="synonym">Hormographiella aspergillata</name>
    <dbReference type="NCBI Taxonomy" id="240176"/>
    <lineage>
        <taxon>Eukaryota</taxon>
        <taxon>Fungi</taxon>
        <taxon>Dikarya</taxon>
        <taxon>Basidiomycota</taxon>
        <taxon>Agaricomycotina</taxon>
        <taxon>Agaricomycetes</taxon>
        <taxon>Agaricomycetidae</taxon>
        <taxon>Agaricales</taxon>
        <taxon>Agaricineae</taxon>
        <taxon>Psathyrellaceae</taxon>
        <taxon>Coprinopsis</taxon>
    </lineage>
</organism>
<evidence type="ECO:0000256" key="1">
    <source>
        <dbReference type="SAM" id="Coils"/>
    </source>
</evidence>
<evidence type="ECO:0000256" key="2">
    <source>
        <dbReference type="SAM" id="MobiDB-lite"/>
    </source>
</evidence>
<keyword evidence="4" id="KW-1185">Reference proteome</keyword>
<dbReference type="RefSeq" id="XP_001834835.2">
    <property type="nucleotide sequence ID" value="XM_001834783.2"/>
</dbReference>
<dbReference type="InParanoid" id="A8NM34"/>
<proteinExistence type="predicted"/>
<dbReference type="GeneID" id="6011353"/>
<evidence type="ECO:0000313" key="3">
    <source>
        <dbReference type="EMBL" id="EAU87009.2"/>
    </source>
</evidence>
<reference evidence="3 4" key="1">
    <citation type="journal article" date="2010" name="Proc. Natl. Acad. Sci. U.S.A.">
        <title>Insights into evolution of multicellular fungi from the assembled chromosomes of the mushroom Coprinopsis cinerea (Coprinus cinereus).</title>
        <authorList>
            <person name="Stajich J.E."/>
            <person name="Wilke S.K."/>
            <person name="Ahren D."/>
            <person name="Au C.H."/>
            <person name="Birren B.W."/>
            <person name="Borodovsky M."/>
            <person name="Burns C."/>
            <person name="Canback B."/>
            <person name="Casselton L.A."/>
            <person name="Cheng C.K."/>
            <person name="Deng J."/>
            <person name="Dietrich F.S."/>
            <person name="Fargo D.C."/>
            <person name="Farman M.L."/>
            <person name="Gathman A.C."/>
            <person name="Goldberg J."/>
            <person name="Guigo R."/>
            <person name="Hoegger P.J."/>
            <person name="Hooker J.B."/>
            <person name="Huggins A."/>
            <person name="James T.Y."/>
            <person name="Kamada T."/>
            <person name="Kilaru S."/>
            <person name="Kodira C."/>
            <person name="Kues U."/>
            <person name="Kupfer D."/>
            <person name="Kwan H.S."/>
            <person name="Lomsadze A."/>
            <person name="Li W."/>
            <person name="Lilly W.W."/>
            <person name="Ma L.J."/>
            <person name="Mackey A.J."/>
            <person name="Manning G."/>
            <person name="Martin F."/>
            <person name="Muraguchi H."/>
            <person name="Natvig D.O."/>
            <person name="Palmerini H."/>
            <person name="Ramesh M.A."/>
            <person name="Rehmeyer C.J."/>
            <person name="Roe B.A."/>
            <person name="Shenoy N."/>
            <person name="Stanke M."/>
            <person name="Ter-Hovhannisyan V."/>
            <person name="Tunlid A."/>
            <person name="Velagapudi R."/>
            <person name="Vision T.J."/>
            <person name="Zeng Q."/>
            <person name="Zolan M.E."/>
            <person name="Pukkila P.J."/>
        </authorList>
    </citation>
    <scope>NUCLEOTIDE SEQUENCE [LARGE SCALE GENOMIC DNA]</scope>
    <source>
        <strain evidence="4">Okayama-7 / 130 / ATCC MYA-4618 / FGSC 9003</strain>
    </source>
</reference>
<dbReference type="SUPFAM" id="SSF57997">
    <property type="entry name" value="Tropomyosin"/>
    <property type="match status" value="1"/>
</dbReference>
<feature type="coiled-coil region" evidence="1">
    <location>
        <begin position="65"/>
        <end position="163"/>
    </location>
</feature>
<evidence type="ECO:0000313" key="4">
    <source>
        <dbReference type="Proteomes" id="UP000001861"/>
    </source>
</evidence>
<keyword evidence="1" id="KW-0175">Coiled coil</keyword>
<dbReference type="EMBL" id="AACS02000012">
    <property type="protein sequence ID" value="EAU87009.2"/>
    <property type="molecule type" value="Genomic_DNA"/>
</dbReference>
<dbReference type="KEGG" id="cci:CC1G_08480"/>
<accession>A8NM34</accession>
<dbReference type="VEuPathDB" id="FungiDB:CC1G_08480"/>
<comment type="caution">
    <text evidence="3">The sequence shown here is derived from an EMBL/GenBank/DDBJ whole genome shotgun (WGS) entry which is preliminary data.</text>
</comment>
<dbReference type="AlphaFoldDB" id="A8NM34"/>
<dbReference type="Proteomes" id="UP000001861">
    <property type="component" value="Unassembled WGS sequence"/>
</dbReference>
<dbReference type="HOGENOM" id="CLU_1408677_0_0_1"/>